<feature type="transmembrane region" description="Helical" evidence="1">
    <location>
        <begin position="12"/>
        <end position="33"/>
    </location>
</feature>
<evidence type="ECO:0000256" key="1">
    <source>
        <dbReference type="SAM" id="Phobius"/>
    </source>
</evidence>
<protein>
    <submittedName>
        <fullName evidence="2">Uncharacterized protein</fullName>
    </submittedName>
</protein>
<feature type="transmembrane region" description="Helical" evidence="1">
    <location>
        <begin position="95"/>
        <end position="115"/>
    </location>
</feature>
<evidence type="ECO:0000313" key="2">
    <source>
        <dbReference type="EMBL" id="PCI96739.1"/>
    </source>
</evidence>
<proteinExistence type="predicted"/>
<reference key="1">
    <citation type="submission" date="2017-08" db="EMBL/GenBank/DDBJ databases">
        <title>A dynamic microbial community with high functional redundancy inhabits the cold, oxic subseafloor aquifer.</title>
        <authorList>
            <person name="Tully B.J."/>
            <person name="Wheat C.G."/>
            <person name="Glazer B.T."/>
            <person name="Huber J.A."/>
        </authorList>
    </citation>
    <scope>NUCLEOTIDE SEQUENCE [LARGE SCALE GENOMIC DNA]</scope>
</reference>
<keyword evidence="1" id="KW-0812">Transmembrane</keyword>
<organism evidence="2">
    <name type="scientific">OCS116 cluster bacterium</name>
    <dbReference type="NCBI Taxonomy" id="2030921"/>
    <lineage>
        <taxon>Bacteria</taxon>
        <taxon>Pseudomonadati</taxon>
        <taxon>Pseudomonadota</taxon>
        <taxon>Alphaproteobacteria</taxon>
        <taxon>OCS116 cluster</taxon>
    </lineage>
</organism>
<feature type="transmembrane region" description="Helical" evidence="1">
    <location>
        <begin position="53"/>
        <end position="75"/>
    </location>
</feature>
<dbReference type="EMBL" id="NVUS01000039">
    <property type="protein sequence ID" value="PCI96739.1"/>
    <property type="molecule type" value="Genomic_DNA"/>
</dbReference>
<sequence>MKFIRTENIPIWVTLLAIIFALSAMGLGIMSLLGPVPDAPQITPYLGGRSFGVGVVFGLAVLLKSSATYIAAFVAGAAREIGDVFGELTTEMPSMGTVAVELGFAVVCLFAAYLANKARKA</sequence>
<comment type="caution">
    <text evidence="2">The sequence shown here is derived from an EMBL/GenBank/DDBJ whole genome shotgun (WGS) entry which is preliminary data.</text>
</comment>
<reference evidence="2" key="2">
    <citation type="journal article" date="2018" name="ISME J.">
        <title>A dynamic microbial community with high functional redundancy inhabits the cold, oxic subseafloor aquifer.</title>
        <authorList>
            <person name="Tully B.J."/>
            <person name="Wheat C.G."/>
            <person name="Glazer B.T."/>
            <person name="Huber J.A."/>
        </authorList>
    </citation>
    <scope>NUCLEOTIDE SEQUENCE</scope>
    <source>
        <strain evidence="2">NORP83</strain>
    </source>
</reference>
<dbReference type="AlphaFoldDB" id="A0A2A4YQE0"/>
<keyword evidence="1" id="KW-1133">Transmembrane helix</keyword>
<keyword evidence="1" id="KW-0472">Membrane</keyword>
<name>A0A2A4YQE0_9PROT</name>
<gene>
    <name evidence="2" type="ORF">COB13_17175</name>
</gene>
<accession>A0A2A4YQE0</accession>